<proteinExistence type="inferred from homology"/>
<evidence type="ECO:0000256" key="13">
    <source>
        <dbReference type="ARBA" id="ARBA00022837"/>
    </source>
</evidence>
<evidence type="ECO:0000256" key="9">
    <source>
        <dbReference type="ARBA" id="ARBA00022692"/>
    </source>
</evidence>
<keyword evidence="15 20" id="KW-0443">Lipid metabolism</keyword>
<dbReference type="GO" id="GO:0008970">
    <property type="term" value="F:phospholipase A1 activity"/>
    <property type="evidence" value="ECO:0007669"/>
    <property type="project" value="UniProtKB-EC"/>
</dbReference>
<feature type="active site" description="Proton acceptor" evidence="18">
    <location>
        <position position="208"/>
    </location>
</feature>
<evidence type="ECO:0000256" key="7">
    <source>
        <dbReference type="ARBA" id="ARBA00021726"/>
    </source>
</evidence>
<evidence type="ECO:0000256" key="11">
    <source>
        <dbReference type="ARBA" id="ARBA00022729"/>
    </source>
</evidence>
<comment type="similarity">
    <text evidence="3 20">Belongs to the phospholipase A1 family.</text>
</comment>
<feature type="binding site" description="in dimeric form" evidence="19">
    <location>
        <position position="260"/>
    </location>
    <ligand>
        <name>Ca(2+)</name>
        <dbReference type="ChEBI" id="CHEBI:29108"/>
        <label>1</label>
    </ligand>
</feature>
<evidence type="ECO:0000256" key="19">
    <source>
        <dbReference type="PIRSR" id="PIRSR603187-2"/>
    </source>
</evidence>
<dbReference type="PRINTS" id="PR01486">
    <property type="entry name" value="PHPHLIPASEA1"/>
</dbReference>
<feature type="binding site" description="in dimeric form" evidence="19">
    <location>
        <position position="218"/>
    </location>
    <ligand>
        <name>Ca(2+)</name>
        <dbReference type="ChEBI" id="CHEBI:29108"/>
        <label>1</label>
    </ligand>
</feature>
<keyword evidence="22" id="KW-1185">Reference proteome</keyword>
<dbReference type="Proteomes" id="UP000286680">
    <property type="component" value="Unassembled WGS sequence"/>
</dbReference>
<evidence type="ECO:0000313" key="21">
    <source>
        <dbReference type="EMBL" id="RUO40369.1"/>
    </source>
</evidence>
<evidence type="ECO:0000256" key="6">
    <source>
        <dbReference type="ARBA" id="ARBA00013278"/>
    </source>
</evidence>
<evidence type="ECO:0000256" key="4">
    <source>
        <dbReference type="ARBA" id="ARBA00011702"/>
    </source>
</evidence>
<keyword evidence="9" id="KW-0812">Transmembrane</keyword>
<dbReference type="EC" id="3.1.1.4" evidence="6 20"/>
<dbReference type="GO" id="GO:0004623">
    <property type="term" value="F:phospholipase A2 activity"/>
    <property type="evidence" value="ECO:0007669"/>
    <property type="project" value="UniProtKB-EC"/>
</dbReference>
<reference evidence="22" key="1">
    <citation type="journal article" date="2018" name="Front. Microbiol.">
        <title>Genome-Based Analysis Reveals the Taxonomy and Diversity of the Family Idiomarinaceae.</title>
        <authorList>
            <person name="Liu Y."/>
            <person name="Lai Q."/>
            <person name="Shao Z."/>
        </authorList>
    </citation>
    <scope>NUCLEOTIDE SEQUENCE [LARGE SCALE GENOMIC DNA]</scope>
    <source>
        <strain evidence="22">SN-14</strain>
    </source>
</reference>
<feature type="chain" id="PRO_5041514258" description="Phospholipase A1" evidence="20">
    <location>
        <begin position="24"/>
        <end position="345"/>
    </location>
</feature>
<keyword evidence="14 20" id="KW-0442">Lipid degradation</keyword>
<dbReference type="GO" id="GO:0009279">
    <property type="term" value="C:cell outer membrane"/>
    <property type="evidence" value="ECO:0007669"/>
    <property type="project" value="UniProtKB-SubCell"/>
</dbReference>
<comment type="catalytic activity">
    <reaction evidence="2 20">
        <text>a 1,2-diacyl-sn-glycero-3-phosphocholine + H2O = a 1-acyl-sn-glycero-3-phosphocholine + a fatty acid + H(+)</text>
        <dbReference type="Rhea" id="RHEA:15801"/>
        <dbReference type="ChEBI" id="CHEBI:15377"/>
        <dbReference type="ChEBI" id="CHEBI:15378"/>
        <dbReference type="ChEBI" id="CHEBI:28868"/>
        <dbReference type="ChEBI" id="CHEBI:57643"/>
        <dbReference type="ChEBI" id="CHEBI:58168"/>
        <dbReference type="EC" id="3.1.1.4"/>
    </reaction>
</comment>
<feature type="signal peptide" evidence="20">
    <location>
        <begin position="1"/>
        <end position="23"/>
    </location>
</feature>
<comment type="subcellular location">
    <subcellularLocation>
        <location evidence="20">Cell outer membrane</location>
        <topology evidence="20">Multi-pass membrane protein</topology>
    </subcellularLocation>
    <text evidence="20">One of the very few enzymes located there.</text>
</comment>
<dbReference type="InterPro" id="IPR036541">
    <property type="entry name" value="PLipase_A1_sf"/>
</dbReference>
<dbReference type="SUPFAM" id="SSF56931">
    <property type="entry name" value="Outer membrane phospholipase A (OMPLA)"/>
    <property type="match status" value="1"/>
</dbReference>
<keyword evidence="16" id="KW-0472">Membrane</keyword>
<feature type="binding site" description="in dimeric form" evidence="19">
    <location>
        <position position="213"/>
    </location>
    <ligand>
        <name>Ca(2+)</name>
        <dbReference type="ChEBI" id="CHEBI:29108"/>
        <label>1</label>
    </ligand>
</feature>
<evidence type="ECO:0000256" key="12">
    <source>
        <dbReference type="ARBA" id="ARBA00022801"/>
    </source>
</evidence>
<feature type="binding site" description="in dimeric form" evidence="19">
    <location>
        <position position="173"/>
    </location>
    <ligand>
        <name>Ca(2+)</name>
        <dbReference type="ChEBI" id="CHEBI:29108"/>
        <label>1</label>
    </ligand>
</feature>
<sequence length="345" mass="39379">MPLSKTASLATLLSAFASLPLHAQDISSQQKCLIDRLQSASDEVTVAEIKAWCSESLKQQQPAEDVVEVDAVAEQPGALTQRIRSEQVTEFDPYVLTPHRRNYILPVLTTNNINRLQYAEVDGYESNLEEYEAKFQLSFKVPFNKESLLFEKDKLFFGFTVQSWWQVYSDNISKPFRETNYMPEIFYATPTGWHPFGTNTAVVLGAEHLSNGRSQPLSRSWNRIYAQFVVEKGDWVFSLKPWIRVQEDPKEDPLDSKGDDNPNIEDYVGNYEFASAYNDGDFEYILRLRHAIDTGRGSAELSWTFPLWGKFTGYTSVFTGYGESLIDYNHKQTRFGLGIALNNVL</sequence>
<evidence type="ECO:0000256" key="3">
    <source>
        <dbReference type="ARBA" id="ARBA00010525"/>
    </source>
</evidence>
<keyword evidence="12 20" id="KW-0378">Hydrolase</keyword>
<dbReference type="CDD" id="cd00541">
    <property type="entry name" value="OMPLA"/>
    <property type="match status" value="1"/>
</dbReference>
<keyword evidence="11 20" id="KW-0732">Signal</keyword>
<feature type="active site" description="Nucleophile" evidence="18">
    <location>
        <position position="210"/>
    </location>
</feature>
<evidence type="ECO:0000256" key="16">
    <source>
        <dbReference type="ARBA" id="ARBA00023136"/>
    </source>
</evidence>
<gene>
    <name evidence="21" type="ORF">CWE23_12245</name>
</gene>
<name>A0AA94EDT9_9GAMM</name>
<dbReference type="InterPro" id="IPR003187">
    <property type="entry name" value="PLipase_A1"/>
</dbReference>
<dbReference type="EMBL" id="PIPS01000004">
    <property type="protein sequence ID" value="RUO40369.1"/>
    <property type="molecule type" value="Genomic_DNA"/>
</dbReference>
<evidence type="ECO:0000256" key="14">
    <source>
        <dbReference type="ARBA" id="ARBA00022963"/>
    </source>
</evidence>
<dbReference type="GO" id="GO:0005509">
    <property type="term" value="F:calcium ion binding"/>
    <property type="evidence" value="ECO:0007669"/>
    <property type="project" value="TreeGrafter"/>
</dbReference>
<evidence type="ECO:0000256" key="15">
    <source>
        <dbReference type="ARBA" id="ARBA00023098"/>
    </source>
</evidence>
<comment type="caution">
    <text evidence="21">The sequence shown here is derived from an EMBL/GenBank/DDBJ whole genome shotgun (WGS) entry which is preliminary data.</text>
</comment>
<evidence type="ECO:0000256" key="20">
    <source>
        <dbReference type="RuleBase" id="RU366027"/>
    </source>
</evidence>
<evidence type="ECO:0000256" key="17">
    <source>
        <dbReference type="ARBA" id="ARBA00023237"/>
    </source>
</evidence>
<keyword evidence="10 19" id="KW-0479">Metal-binding</keyword>
<evidence type="ECO:0000256" key="18">
    <source>
        <dbReference type="PIRSR" id="PIRSR603187-1"/>
    </source>
</evidence>
<comment type="function">
    <text evidence="20">Hydrolysis of phosphatidylcholine with phospholipase A2 (EC 3.1.1.4) and phospholipase A1 (EC 3.1.1.32) activities.</text>
</comment>
<organism evidence="21 22">
    <name type="scientific">Idiomarina aquatica</name>
    <dbReference type="NCBI Taxonomy" id="1327752"/>
    <lineage>
        <taxon>Bacteria</taxon>
        <taxon>Pseudomonadati</taxon>
        <taxon>Pseudomonadota</taxon>
        <taxon>Gammaproteobacteria</taxon>
        <taxon>Alteromonadales</taxon>
        <taxon>Idiomarinaceae</taxon>
        <taxon>Idiomarina</taxon>
    </lineage>
</organism>
<dbReference type="PANTHER" id="PTHR40457:SF1">
    <property type="entry name" value="PHOSPHOLIPASE A1"/>
    <property type="match status" value="1"/>
</dbReference>
<dbReference type="GO" id="GO:0016042">
    <property type="term" value="P:lipid catabolic process"/>
    <property type="evidence" value="ECO:0007669"/>
    <property type="project" value="UniProtKB-KW"/>
</dbReference>
<comment type="cofactor">
    <cofactor evidence="20">
        <name>Ca(2+)</name>
        <dbReference type="ChEBI" id="CHEBI:29108"/>
    </cofactor>
    <text evidence="20">Binds 1 Ca(2+) ion per monomer. In the dimeric form the Ca(2+) is bound by different amino acids with binding of each Ca(2+) shared with ligands coming from each monomer. The Ca(2+) ion may have a role in catalysis.</text>
</comment>
<comment type="catalytic activity">
    <reaction evidence="1 20">
        <text>a 1,2-diacyl-sn-glycero-3-phosphocholine + H2O = a 2-acyl-sn-glycero-3-phosphocholine + a fatty acid + H(+)</text>
        <dbReference type="Rhea" id="RHEA:18689"/>
        <dbReference type="ChEBI" id="CHEBI:15377"/>
        <dbReference type="ChEBI" id="CHEBI:15378"/>
        <dbReference type="ChEBI" id="CHEBI:28868"/>
        <dbReference type="ChEBI" id="CHEBI:57643"/>
        <dbReference type="ChEBI" id="CHEBI:57875"/>
        <dbReference type="EC" id="3.1.1.32"/>
    </reaction>
</comment>
<evidence type="ECO:0000256" key="5">
    <source>
        <dbReference type="ARBA" id="ARBA00013179"/>
    </source>
</evidence>
<evidence type="ECO:0000256" key="2">
    <source>
        <dbReference type="ARBA" id="ARBA00001604"/>
    </source>
</evidence>
<dbReference type="EC" id="3.1.1.32" evidence="5 20"/>
<keyword evidence="8" id="KW-1134">Transmembrane beta strand</keyword>
<accession>A0AA94EDT9</accession>
<dbReference type="PANTHER" id="PTHR40457">
    <property type="entry name" value="PHOSPHOLIPASE A1"/>
    <property type="match status" value="1"/>
</dbReference>
<protein>
    <recommendedName>
        <fullName evidence="7 20">Phospholipase A1</fullName>
        <ecNumber evidence="5 20">3.1.1.32</ecNumber>
        <ecNumber evidence="6 20">3.1.1.4</ecNumber>
    </recommendedName>
    <alternativeName>
        <fullName evidence="20">Phosphatidylcholine 1-acylhydrolase</fullName>
    </alternativeName>
</protein>
<dbReference type="Gene3D" id="2.40.230.10">
    <property type="entry name" value="Phospholipase A1"/>
    <property type="match status" value="1"/>
</dbReference>
<dbReference type="RefSeq" id="WP_105307542.1">
    <property type="nucleotide sequence ID" value="NZ_PIPS01000004.1"/>
</dbReference>
<keyword evidence="13 19" id="KW-0106">Calcium</keyword>
<dbReference type="AlphaFoldDB" id="A0AA94EDT9"/>
<comment type="subunit">
    <text evidence="4 20">Homodimer; dimerization is reversible, and the dimeric form is the active one.</text>
</comment>
<evidence type="ECO:0000256" key="10">
    <source>
        <dbReference type="ARBA" id="ARBA00022723"/>
    </source>
</evidence>
<dbReference type="Pfam" id="PF02253">
    <property type="entry name" value="PLA1"/>
    <property type="match status" value="1"/>
</dbReference>
<evidence type="ECO:0000256" key="8">
    <source>
        <dbReference type="ARBA" id="ARBA00022452"/>
    </source>
</evidence>
<evidence type="ECO:0000313" key="22">
    <source>
        <dbReference type="Proteomes" id="UP000286680"/>
    </source>
</evidence>
<evidence type="ECO:0000256" key="1">
    <source>
        <dbReference type="ARBA" id="ARBA00000111"/>
    </source>
</evidence>
<keyword evidence="17 20" id="KW-0998">Cell outer membrane</keyword>